<organism evidence="2 3">
    <name type="scientific">Methanococcoides methylutens MM1</name>
    <dbReference type="NCBI Taxonomy" id="1434104"/>
    <lineage>
        <taxon>Archaea</taxon>
        <taxon>Methanobacteriati</taxon>
        <taxon>Methanobacteriota</taxon>
        <taxon>Stenosarchaea group</taxon>
        <taxon>Methanomicrobia</taxon>
        <taxon>Methanosarcinales</taxon>
        <taxon>Methanosarcinaceae</taxon>
        <taxon>Methanococcoides</taxon>
    </lineage>
</organism>
<dbReference type="Proteomes" id="UP000033048">
    <property type="component" value="Chromosome"/>
</dbReference>
<evidence type="ECO:0000259" key="1">
    <source>
        <dbReference type="Pfam" id="PF13091"/>
    </source>
</evidence>
<dbReference type="InterPro" id="IPR059166">
    <property type="entry name" value="PLD-like_cat"/>
</dbReference>
<feature type="domain" description="Phospholipase D-like" evidence="1">
    <location>
        <begin position="43"/>
        <end position="153"/>
    </location>
</feature>
<dbReference type="KEGG" id="mmet:MCMEM_0183"/>
<dbReference type="Pfam" id="PF13091">
    <property type="entry name" value="PLDc_2"/>
    <property type="match status" value="1"/>
</dbReference>
<dbReference type="CDD" id="cd09176">
    <property type="entry name" value="PLDc_unchar6"/>
    <property type="match status" value="1"/>
</dbReference>
<evidence type="ECO:0000313" key="2">
    <source>
        <dbReference type="EMBL" id="AKB84236.1"/>
    </source>
</evidence>
<dbReference type="HOGENOM" id="CLU_084490_0_0_2"/>
<gene>
    <name evidence="2" type="ORF">MCMEM_0183</name>
</gene>
<dbReference type="InterPro" id="IPR025202">
    <property type="entry name" value="PLD-like_dom"/>
</dbReference>
<accession>A0A0E3SNW3</accession>
<dbReference type="Gene3D" id="3.30.870.10">
    <property type="entry name" value="Endonuclease Chain A"/>
    <property type="match status" value="1"/>
</dbReference>
<dbReference type="PATRIC" id="fig|1434104.5.peg.192"/>
<sequence length="267" mass="31376">MLGIPLNLFKILKLQKHYIINFVLLFMAKFLDTSGVTYHLEGLIKNADEKIVLISPYLKINDRIKELIEDKNRLKINIEVVYGKNELQPDENNWLKSLDFVRTGFCKNLHAKCYLSEKEALVTSMNLYEFSQQNNNEMGIYVSREEDSKLYDEINTEARRLFRISEEIKVTVEKVPRKENGASNNSNSKTKTENKDVGFCIRCKDEIKLDPLVPYCKKCFKSWNKYQNEEYEEKYCHICGQSTKSSKIKPTCYNCYKKNKNKLNFPL</sequence>
<dbReference type="SUPFAM" id="SSF56024">
    <property type="entry name" value="Phospholipase D/nuclease"/>
    <property type="match status" value="1"/>
</dbReference>
<dbReference type="AlphaFoldDB" id="A0A0E3SNW3"/>
<evidence type="ECO:0000313" key="3">
    <source>
        <dbReference type="Proteomes" id="UP000033048"/>
    </source>
</evidence>
<name>A0A0E3SNW3_METMT</name>
<dbReference type="STRING" id="1434104.MCMEM_0183"/>
<protein>
    <recommendedName>
        <fullName evidence="1">Phospholipase D-like domain-containing protein</fullName>
    </recommendedName>
</protein>
<reference evidence="2 3" key="1">
    <citation type="submission" date="2014-07" db="EMBL/GenBank/DDBJ databases">
        <title>Methanogenic archaea and the global carbon cycle.</title>
        <authorList>
            <person name="Henriksen J.R."/>
            <person name="Luke J."/>
            <person name="Reinhart S."/>
            <person name="Benedict M.N."/>
            <person name="Youngblut N.D."/>
            <person name="Metcalf M.E."/>
            <person name="Whitaker R.J."/>
            <person name="Metcalf W.W."/>
        </authorList>
    </citation>
    <scope>NUCLEOTIDE SEQUENCE [LARGE SCALE GENOMIC DNA]</scope>
    <source>
        <strain evidence="2 3">MM1</strain>
    </source>
</reference>
<keyword evidence="3" id="KW-1185">Reference proteome</keyword>
<dbReference type="EMBL" id="CP009518">
    <property type="protein sequence ID" value="AKB84236.1"/>
    <property type="molecule type" value="Genomic_DNA"/>
</dbReference>
<proteinExistence type="predicted"/>